<feature type="coiled-coil region" evidence="1">
    <location>
        <begin position="456"/>
        <end position="539"/>
    </location>
</feature>
<accession>A0AAD8RYN2</accession>
<dbReference type="PANTHER" id="PTHR33026:SF7">
    <property type="entry name" value="OS03G0100275 PROTEIN"/>
    <property type="match status" value="1"/>
</dbReference>
<feature type="domain" description="Transposase (putative) gypsy type" evidence="3">
    <location>
        <begin position="35"/>
        <end position="101"/>
    </location>
</feature>
<sequence length="730" mass="80376">MELKNLEAEGFLQPGSWRSIPNALAPAPEDNEMVLTKALVERGFSFPPSDFFLEILKVYGLQPHNISPNSVLAISNHVTLCEGHLRVTPELSLFQYYFTVKKERIRQSTELATCGSITFMIRPGRVYPHTDRHESARYWSGGFFYLKDVSDPASTRNCRRSRTAPPPSFRHGRTAPTSPSRPSSHAPLEEGDLGTLLRVPHAGNTDPEAASEAEAPEAPRPSKRKRAAPSSPSTKRAREAPSIAATRKAEAEKKRLKLIDTSNRAQTDIHQFFGPSGSSENQPPKAPKAPKKKTKPSPASIPVTPEVGVPPKAASAAKPDPKDVINVDDIPEDPAAETAQGDSGKGASSSAPPPEQPTATSAEPTAEQYEQKVQLIHVTGASQTPSLQKLPLSQRHAEISAMMEKVWGPADTEMKELSDLESELKVFFAKHKEVRQSTRKLHEDLRVHVLEQMTEIEGLRQTAENSRQAVLRLETRLKEETDKRPTIDALSAKVQVLEAENETLKNFLKESSEKETKEKKELSEKHAREMAELADKLKKSHQRVTTLAAKNKSQEAEAEAIDKLIFPSLGFEWTKDSTLKRTEAYEEARSSIDDLVEACRGIAKSLNLKRAKTTVIDRMTKLMRNVPELIKDWQESSSRGVAALVLATCKAHFPTMRFADVARGVPKDTAFPTRRREEEEAAEEGDEEGSGSSADQDEESSDFDDGGSGGGSDDGSAYIASDEEQSSENL</sequence>
<protein>
    <recommendedName>
        <fullName evidence="3">Transposase (putative) gypsy type domain-containing protein</fullName>
    </recommendedName>
</protein>
<evidence type="ECO:0000256" key="1">
    <source>
        <dbReference type="SAM" id="Coils"/>
    </source>
</evidence>
<dbReference type="InterPro" id="IPR007321">
    <property type="entry name" value="Transposase_28"/>
</dbReference>
<reference evidence="4" key="1">
    <citation type="submission" date="2023-07" db="EMBL/GenBank/DDBJ databases">
        <title>A chromosome-level genome assembly of Lolium multiflorum.</title>
        <authorList>
            <person name="Chen Y."/>
            <person name="Copetti D."/>
            <person name="Kolliker R."/>
            <person name="Studer B."/>
        </authorList>
    </citation>
    <scope>NUCLEOTIDE SEQUENCE</scope>
    <source>
        <strain evidence="4">02402/16</strain>
        <tissue evidence="4">Leaf</tissue>
    </source>
</reference>
<organism evidence="4 5">
    <name type="scientific">Lolium multiflorum</name>
    <name type="common">Italian ryegrass</name>
    <name type="synonym">Lolium perenne subsp. multiflorum</name>
    <dbReference type="NCBI Taxonomy" id="4521"/>
    <lineage>
        <taxon>Eukaryota</taxon>
        <taxon>Viridiplantae</taxon>
        <taxon>Streptophyta</taxon>
        <taxon>Embryophyta</taxon>
        <taxon>Tracheophyta</taxon>
        <taxon>Spermatophyta</taxon>
        <taxon>Magnoliopsida</taxon>
        <taxon>Liliopsida</taxon>
        <taxon>Poales</taxon>
        <taxon>Poaceae</taxon>
        <taxon>BOP clade</taxon>
        <taxon>Pooideae</taxon>
        <taxon>Poodae</taxon>
        <taxon>Poeae</taxon>
        <taxon>Poeae Chloroplast Group 2 (Poeae type)</taxon>
        <taxon>Loliodinae</taxon>
        <taxon>Loliinae</taxon>
        <taxon>Lolium</taxon>
    </lineage>
</organism>
<evidence type="ECO:0000313" key="5">
    <source>
        <dbReference type="Proteomes" id="UP001231189"/>
    </source>
</evidence>
<dbReference type="PANTHER" id="PTHR33026">
    <property type="entry name" value="OS06G0360600 PROTEIN"/>
    <property type="match status" value="1"/>
</dbReference>
<feature type="compositionally biased region" description="Low complexity" evidence="2">
    <location>
        <begin position="174"/>
        <end position="186"/>
    </location>
</feature>
<feature type="compositionally biased region" description="Polar residues" evidence="2">
    <location>
        <begin position="260"/>
        <end position="269"/>
    </location>
</feature>
<evidence type="ECO:0000256" key="2">
    <source>
        <dbReference type="SAM" id="MobiDB-lite"/>
    </source>
</evidence>
<feature type="compositionally biased region" description="Low complexity" evidence="2">
    <location>
        <begin position="339"/>
        <end position="350"/>
    </location>
</feature>
<evidence type="ECO:0000313" key="4">
    <source>
        <dbReference type="EMBL" id="KAK1641920.1"/>
    </source>
</evidence>
<dbReference type="AlphaFoldDB" id="A0AAD8RYN2"/>
<keyword evidence="1" id="KW-0175">Coiled coil</keyword>
<feature type="region of interest" description="Disordered" evidence="2">
    <location>
        <begin position="153"/>
        <end position="371"/>
    </location>
</feature>
<feature type="region of interest" description="Disordered" evidence="2">
    <location>
        <begin position="669"/>
        <end position="730"/>
    </location>
</feature>
<evidence type="ECO:0000259" key="3">
    <source>
        <dbReference type="Pfam" id="PF04195"/>
    </source>
</evidence>
<comment type="caution">
    <text evidence="4">The sequence shown here is derived from an EMBL/GenBank/DDBJ whole genome shotgun (WGS) entry which is preliminary data.</text>
</comment>
<keyword evidence="5" id="KW-1185">Reference proteome</keyword>
<feature type="compositionally biased region" description="Acidic residues" evidence="2">
    <location>
        <begin position="721"/>
        <end position="730"/>
    </location>
</feature>
<feature type="compositionally biased region" description="Acidic residues" evidence="2">
    <location>
        <begin position="679"/>
        <end position="705"/>
    </location>
</feature>
<dbReference type="Pfam" id="PF04195">
    <property type="entry name" value="Transposase_28"/>
    <property type="match status" value="1"/>
</dbReference>
<gene>
    <name evidence="4" type="ORF">QYE76_059725</name>
</gene>
<name>A0AAD8RYN2_LOLMU</name>
<dbReference type="Proteomes" id="UP001231189">
    <property type="component" value="Unassembled WGS sequence"/>
</dbReference>
<dbReference type="EMBL" id="JAUUTY010000004">
    <property type="protein sequence ID" value="KAK1641920.1"/>
    <property type="molecule type" value="Genomic_DNA"/>
</dbReference>
<proteinExistence type="predicted"/>